<organism evidence="1 2">
    <name type="scientific">Ilex paraguariensis</name>
    <name type="common">yerba mate</name>
    <dbReference type="NCBI Taxonomy" id="185542"/>
    <lineage>
        <taxon>Eukaryota</taxon>
        <taxon>Viridiplantae</taxon>
        <taxon>Streptophyta</taxon>
        <taxon>Embryophyta</taxon>
        <taxon>Tracheophyta</taxon>
        <taxon>Spermatophyta</taxon>
        <taxon>Magnoliopsida</taxon>
        <taxon>eudicotyledons</taxon>
        <taxon>Gunneridae</taxon>
        <taxon>Pentapetalae</taxon>
        <taxon>asterids</taxon>
        <taxon>campanulids</taxon>
        <taxon>Aquifoliales</taxon>
        <taxon>Aquifoliaceae</taxon>
        <taxon>Ilex</taxon>
    </lineage>
</organism>
<sequence length="93" mass="10420">MEKIGELSSSFSSSPGFDELDEFLEGVVQERLDRLEMATGSTIVDGHGKESFDDILLKIQKDDATGISIDRDSIKALLLEYEYRSREVMTSQV</sequence>
<evidence type="ECO:0000313" key="2">
    <source>
        <dbReference type="Proteomes" id="UP001642360"/>
    </source>
</evidence>
<protein>
    <submittedName>
        <fullName evidence="1">Uncharacterized protein</fullName>
    </submittedName>
</protein>
<accession>A0ABC8SEJ2</accession>
<reference evidence="1 2" key="1">
    <citation type="submission" date="2024-02" db="EMBL/GenBank/DDBJ databases">
        <authorList>
            <person name="Vignale AGUSTIN F."/>
            <person name="Sosa J E."/>
            <person name="Modenutti C."/>
        </authorList>
    </citation>
    <scope>NUCLEOTIDE SEQUENCE [LARGE SCALE GENOMIC DNA]</scope>
</reference>
<proteinExistence type="predicted"/>
<keyword evidence="2" id="KW-1185">Reference proteome</keyword>
<name>A0ABC8SEJ2_9AQUA</name>
<comment type="caution">
    <text evidence="1">The sequence shown here is derived from an EMBL/GenBank/DDBJ whole genome shotgun (WGS) entry which is preliminary data.</text>
</comment>
<dbReference type="EMBL" id="CAUOFW020002400">
    <property type="protein sequence ID" value="CAK9153463.1"/>
    <property type="molecule type" value="Genomic_DNA"/>
</dbReference>
<evidence type="ECO:0000313" key="1">
    <source>
        <dbReference type="EMBL" id="CAK9153463.1"/>
    </source>
</evidence>
<dbReference type="AlphaFoldDB" id="A0ABC8SEJ2"/>
<gene>
    <name evidence="1" type="ORF">ILEXP_LOCUS21732</name>
</gene>
<dbReference type="Proteomes" id="UP001642360">
    <property type="component" value="Unassembled WGS sequence"/>
</dbReference>